<dbReference type="PANTHER" id="PTHR16515:SF45">
    <property type="entry name" value="HISTONE-LYSINE N-METHYLTRANSFERASE PRDM9"/>
    <property type="match status" value="1"/>
</dbReference>
<dbReference type="PROSITE" id="PS50280">
    <property type="entry name" value="SET"/>
    <property type="match status" value="1"/>
</dbReference>
<dbReference type="Gene3D" id="2.170.270.10">
    <property type="entry name" value="SET domain"/>
    <property type="match status" value="1"/>
</dbReference>
<dbReference type="GO" id="GO:0042054">
    <property type="term" value="F:histone methyltransferase activity"/>
    <property type="evidence" value="ECO:0007669"/>
    <property type="project" value="InterPro"/>
</dbReference>
<evidence type="ECO:0000256" key="2">
    <source>
        <dbReference type="ARBA" id="ARBA00022603"/>
    </source>
</evidence>
<keyword evidence="5" id="KW-0805">Transcription regulation</keyword>
<keyword evidence="4" id="KW-0949">S-adenosyl-L-methionine</keyword>
<keyword evidence="10" id="KW-1185">Reference proteome</keyword>
<keyword evidence="3" id="KW-0808">Transferase</keyword>
<evidence type="ECO:0000256" key="7">
    <source>
        <dbReference type="ARBA" id="ARBA00023242"/>
    </source>
</evidence>
<evidence type="ECO:0000256" key="5">
    <source>
        <dbReference type="ARBA" id="ARBA00023015"/>
    </source>
</evidence>
<dbReference type="EMBL" id="QNUK01000095">
    <property type="protein sequence ID" value="KAF5902192.1"/>
    <property type="molecule type" value="Genomic_DNA"/>
</dbReference>
<dbReference type="InterPro" id="IPR044417">
    <property type="entry name" value="PRDM7_9_PR-SET"/>
</dbReference>
<dbReference type="GO" id="GO:0032259">
    <property type="term" value="P:methylation"/>
    <property type="evidence" value="ECO:0007669"/>
    <property type="project" value="UniProtKB-KW"/>
</dbReference>
<dbReference type="OrthoDB" id="9439903at2759"/>
<feature type="non-terminal residue" evidence="9">
    <location>
        <position position="1"/>
    </location>
</feature>
<dbReference type="PANTHER" id="PTHR16515">
    <property type="entry name" value="PR DOMAIN ZINC FINGER PROTEIN"/>
    <property type="match status" value="1"/>
</dbReference>
<dbReference type="InterPro" id="IPR046341">
    <property type="entry name" value="SET_dom_sf"/>
</dbReference>
<sequence>SHIMEAAEHRPGSRVHTQLCRDVQTDTCTDSKEAISSSLDEQNEELLNIIKVEESEEDGYFGEETSSSLGHDIAVDKQKTNVKEEPENDDEYLYCEECKCFFINKCEVHGPAVFLSDTPVQVGLTNRARLTLPLGLEVRQSNISGAGLGVFNKGQSVPVGVHFGPYEGELVDKEEAMNSGYSWVIYRSRQGVEYIDAKKEIYANWMRYVNCARNGEEQNLVAFQYQGGIHYRCCQPIKPGQELLVWYGEEYPRDHSLEFNCLWNKKSSIN</sequence>
<protein>
    <submittedName>
        <fullName evidence="9">Histone-lysine N-methyltransferase PRDM9-like</fullName>
    </submittedName>
</protein>
<evidence type="ECO:0000256" key="4">
    <source>
        <dbReference type="ARBA" id="ARBA00022691"/>
    </source>
</evidence>
<keyword evidence="7" id="KW-0539">Nucleus</keyword>
<dbReference type="GO" id="GO:0005634">
    <property type="term" value="C:nucleus"/>
    <property type="evidence" value="ECO:0007669"/>
    <property type="project" value="UniProtKB-SubCell"/>
</dbReference>
<evidence type="ECO:0000256" key="1">
    <source>
        <dbReference type="ARBA" id="ARBA00004123"/>
    </source>
</evidence>
<evidence type="ECO:0000259" key="8">
    <source>
        <dbReference type="PROSITE" id="PS50280"/>
    </source>
</evidence>
<dbReference type="CDD" id="cd19193">
    <property type="entry name" value="PR-SET_PRDM7_9"/>
    <property type="match status" value="1"/>
</dbReference>
<comment type="caution">
    <text evidence="9">The sequence shown here is derived from an EMBL/GenBank/DDBJ whole genome shotgun (WGS) entry which is preliminary data.</text>
</comment>
<dbReference type="Pfam" id="PF21549">
    <property type="entry name" value="PRDM2_PR"/>
    <property type="match status" value="1"/>
</dbReference>
<feature type="non-terminal residue" evidence="9">
    <location>
        <position position="270"/>
    </location>
</feature>
<evidence type="ECO:0000313" key="10">
    <source>
        <dbReference type="Proteomes" id="UP000727407"/>
    </source>
</evidence>
<feature type="domain" description="SET" evidence="8">
    <location>
        <begin position="134"/>
        <end position="248"/>
    </location>
</feature>
<evidence type="ECO:0000256" key="6">
    <source>
        <dbReference type="ARBA" id="ARBA00023163"/>
    </source>
</evidence>
<accession>A0A8J4X2P9</accession>
<comment type="subcellular location">
    <subcellularLocation>
        <location evidence="1">Nucleus</location>
    </subcellularLocation>
</comment>
<reference evidence="9" key="1">
    <citation type="submission" date="2020-07" db="EMBL/GenBank/DDBJ databases">
        <title>Clarias magur genome sequencing, assembly and annotation.</title>
        <authorList>
            <person name="Kushwaha B."/>
            <person name="Kumar R."/>
            <person name="Das P."/>
            <person name="Joshi C.G."/>
            <person name="Kumar D."/>
            <person name="Nagpure N.S."/>
            <person name="Pandey M."/>
            <person name="Agarwal S."/>
            <person name="Srivastava S."/>
            <person name="Singh M."/>
            <person name="Sahoo L."/>
            <person name="Jayasankar P."/>
            <person name="Meher P.K."/>
            <person name="Koringa P.G."/>
            <person name="Iquebal M.A."/>
            <person name="Das S.P."/>
            <person name="Bit A."/>
            <person name="Patnaik S."/>
            <person name="Patel N."/>
            <person name="Shah T.M."/>
            <person name="Hinsu A."/>
            <person name="Jena J.K."/>
        </authorList>
    </citation>
    <scope>NUCLEOTIDE SEQUENCE</scope>
    <source>
        <strain evidence="9">CIFAMagur01</strain>
        <tissue evidence="9">Testis</tissue>
    </source>
</reference>
<gene>
    <name evidence="9" type="ORF">DAT39_008073</name>
</gene>
<dbReference type="AlphaFoldDB" id="A0A8J4X2P9"/>
<keyword evidence="6" id="KW-0804">Transcription</keyword>
<keyword evidence="2" id="KW-0489">Methyltransferase</keyword>
<evidence type="ECO:0000256" key="3">
    <source>
        <dbReference type="ARBA" id="ARBA00022679"/>
    </source>
</evidence>
<dbReference type="SUPFAM" id="SSF82199">
    <property type="entry name" value="SET domain"/>
    <property type="match status" value="1"/>
</dbReference>
<dbReference type="GO" id="GO:0010468">
    <property type="term" value="P:regulation of gene expression"/>
    <property type="evidence" value="ECO:0007669"/>
    <property type="project" value="TreeGrafter"/>
</dbReference>
<organism evidence="9 10">
    <name type="scientific">Clarias magur</name>
    <name type="common">Asian catfish</name>
    <name type="synonym">Macropteronotus magur</name>
    <dbReference type="NCBI Taxonomy" id="1594786"/>
    <lineage>
        <taxon>Eukaryota</taxon>
        <taxon>Metazoa</taxon>
        <taxon>Chordata</taxon>
        <taxon>Craniata</taxon>
        <taxon>Vertebrata</taxon>
        <taxon>Euteleostomi</taxon>
        <taxon>Actinopterygii</taxon>
        <taxon>Neopterygii</taxon>
        <taxon>Teleostei</taxon>
        <taxon>Ostariophysi</taxon>
        <taxon>Siluriformes</taxon>
        <taxon>Clariidae</taxon>
        <taxon>Clarias</taxon>
    </lineage>
</organism>
<name>A0A8J4X2P9_CLAMG</name>
<dbReference type="Proteomes" id="UP000727407">
    <property type="component" value="Unassembled WGS sequence"/>
</dbReference>
<dbReference type="SMART" id="SM00317">
    <property type="entry name" value="SET"/>
    <property type="match status" value="1"/>
</dbReference>
<dbReference type="InterPro" id="IPR001214">
    <property type="entry name" value="SET_dom"/>
</dbReference>
<proteinExistence type="predicted"/>
<evidence type="ECO:0000313" key="9">
    <source>
        <dbReference type="EMBL" id="KAF5902192.1"/>
    </source>
</evidence>
<dbReference type="InterPro" id="IPR050331">
    <property type="entry name" value="Zinc_finger"/>
</dbReference>